<reference evidence="6" key="1">
    <citation type="journal article" date="2019" name="Int. J. Syst. Evol. Microbiol.">
        <title>The Global Catalogue of Microorganisms (GCM) 10K type strain sequencing project: providing services to taxonomists for standard genome sequencing and annotation.</title>
        <authorList>
            <consortium name="The Broad Institute Genomics Platform"/>
            <consortium name="The Broad Institute Genome Sequencing Center for Infectious Disease"/>
            <person name="Wu L."/>
            <person name="Ma J."/>
        </authorList>
    </citation>
    <scope>NUCLEOTIDE SEQUENCE [LARGE SCALE GENOMIC DNA]</scope>
    <source>
        <strain evidence="6">XZYJT-10</strain>
    </source>
</reference>
<dbReference type="EMBL" id="JBHTBJ010000069">
    <property type="protein sequence ID" value="MFC7279980.1"/>
    <property type="molecule type" value="Genomic_DNA"/>
</dbReference>
<keyword evidence="2" id="KW-0067">ATP-binding</keyword>
<dbReference type="Gene3D" id="1.10.10.10">
    <property type="entry name" value="Winged helix-like DNA-binding domain superfamily/Winged helix DNA-binding domain"/>
    <property type="match status" value="1"/>
</dbReference>
<evidence type="ECO:0000313" key="5">
    <source>
        <dbReference type="EMBL" id="MFC7279980.1"/>
    </source>
</evidence>
<dbReference type="PANTHER" id="PTHR16305:SF35">
    <property type="entry name" value="TRANSCRIPTIONAL ACTIVATOR DOMAIN"/>
    <property type="match status" value="1"/>
</dbReference>
<feature type="domain" description="HTH luxR-type" evidence="4">
    <location>
        <begin position="860"/>
        <end position="925"/>
    </location>
</feature>
<evidence type="ECO:0000256" key="3">
    <source>
        <dbReference type="SAM" id="MobiDB-lite"/>
    </source>
</evidence>
<dbReference type="SUPFAM" id="SSF46894">
    <property type="entry name" value="C-terminal effector domain of the bipartite response regulators"/>
    <property type="match status" value="1"/>
</dbReference>
<comment type="caution">
    <text evidence="5">The sequence shown here is derived from an EMBL/GenBank/DDBJ whole genome shotgun (WGS) entry which is preliminary data.</text>
</comment>
<dbReference type="InterPro" id="IPR036388">
    <property type="entry name" value="WH-like_DNA-bd_sf"/>
</dbReference>
<feature type="region of interest" description="Disordered" evidence="3">
    <location>
        <begin position="1"/>
        <end position="21"/>
    </location>
</feature>
<dbReference type="Pfam" id="PF00196">
    <property type="entry name" value="GerE"/>
    <property type="match status" value="1"/>
</dbReference>
<evidence type="ECO:0000259" key="4">
    <source>
        <dbReference type="PROSITE" id="PS50043"/>
    </source>
</evidence>
<dbReference type="InterPro" id="IPR027417">
    <property type="entry name" value="P-loop_NTPase"/>
</dbReference>
<name>A0ABW2I518_9ACTN</name>
<feature type="compositionally biased region" description="Basic and acidic residues" evidence="3">
    <location>
        <begin position="1"/>
        <end position="13"/>
    </location>
</feature>
<dbReference type="PRINTS" id="PR00038">
    <property type="entry name" value="HTHLUXR"/>
</dbReference>
<evidence type="ECO:0000256" key="2">
    <source>
        <dbReference type="ARBA" id="ARBA00022840"/>
    </source>
</evidence>
<organism evidence="5 6">
    <name type="scientific">Paractinoplanes rhizophilus</name>
    <dbReference type="NCBI Taxonomy" id="1416877"/>
    <lineage>
        <taxon>Bacteria</taxon>
        <taxon>Bacillati</taxon>
        <taxon>Actinomycetota</taxon>
        <taxon>Actinomycetes</taxon>
        <taxon>Micromonosporales</taxon>
        <taxon>Micromonosporaceae</taxon>
        <taxon>Paractinoplanes</taxon>
    </lineage>
</organism>
<keyword evidence="1" id="KW-0547">Nucleotide-binding</keyword>
<sequence length="939" mass="99864">MIGSRGHDPELDQHSVGPAGLTGRRTECRTIDLLVEAIRSGQGRVLVIHGEAGVGKTALLDYLDGQASGCRVVRVVGSQPELDFAFAGLHQLCAPILHHLDALAEPQRDALLTAFGMRAGSPDPFLTGLAVLGLLSEAAGRRPVVCLVDDYQWLDRATARILGFVARRLADAVALVCAVRVPGTELAGLPRLPISGLREADACALLESALVGTLDSRARDLIVAEAHGNPLALLELPRGLTPEQLAGGFWLPGATPLTDRAEESCRRQLDALPGASRRLLQVAAAEPSGDQLMVWRAAARLGIPAEAADPVAGTRLVRFGTRVRFRHPLARLAAYHSASPEERRRVHAALADVSDRVADPDLLAWHRAAAAREPDEDVAAELERSAPRARARGGLPAASAFLERAAQLTPDPDRRGIRAIAAAEAKYQAGAPDAAATLMAMAATEPQDEPVRARLSLLRGRMAFRAGMSGQSVGLLLDGAVRYERLDPRPARESYLEALSAALLGHRAGPVGPVEVAWAARGASSPSRRDASDRLLDGMATLIIDGYPAGAPALQRAVGEFRHGEVSEDEQLRCLFAATGSAVDLWDDESWRALSIRQVRLARAAGALSLLPFALCQRIAMHLHAGELTTAAVLVREFTAVKKVTSAALPDLGAMLLAAWQGRSREARWLMDEVVSDMAERGRGFGVAVAHYAGSVLHNGLGRHAEALASAELAVRHPEELGFANLALAELIEAAVRCARPERAAPALRRLTEIAEAAGTAWALGVAARSRALLSEGAAAERLYQEAITRLSAASVGAELARAHLLFGEWLQSEARPGEAREQLQVAHDMLRRMEIGGFGDRAGRQLEATGTRRARPPRVASAGEALTEQEAHIARLARAGLSNPEIGARLFISARTVQYHLGKVFTKLGITSRGQLQWALPGRREPVAAGSVTTAVPG</sequence>
<gene>
    <name evidence="5" type="ORF">ACFQS1_38985</name>
</gene>
<accession>A0ABW2I518</accession>
<dbReference type="InterPro" id="IPR016032">
    <property type="entry name" value="Sig_transdc_resp-reg_C-effctor"/>
</dbReference>
<dbReference type="InterPro" id="IPR000792">
    <property type="entry name" value="Tscrpt_reg_LuxR_C"/>
</dbReference>
<protein>
    <submittedName>
        <fullName evidence="5">AAA family ATPase</fullName>
    </submittedName>
</protein>
<dbReference type="InterPro" id="IPR041664">
    <property type="entry name" value="AAA_16"/>
</dbReference>
<dbReference type="SUPFAM" id="SSF52540">
    <property type="entry name" value="P-loop containing nucleoside triphosphate hydrolases"/>
    <property type="match status" value="1"/>
</dbReference>
<dbReference type="PROSITE" id="PS50043">
    <property type="entry name" value="HTH_LUXR_2"/>
    <property type="match status" value="1"/>
</dbReference>
<keyword evidence="6" id="KW-1185">Reference proteome</keyword>
<dbReference type="SMART" id="SM00421">
    <property type="entry name" value="HTH_LUXR"/>
    <property type="match status" value="1"/>
</dbReference>
<evidence type="ECO:0000256" key="1">
    <source>
        <dbReference type="ARBA" id="ARBA00022741"/>
    </source>
</evidence>
<evidence type="ECO:0000313" key="6">
    <source>
        <dbReference type="Proteomes" id="UP001596548"/>
    </source>
</evidence>
<dbReference type="PANTHER" id="PTHR16305">
    <property type="entry name" value="TESTICULAR SOLUBLE ADENYLYL CYCLASE"/>
    <property type="match status" value="1"/>
</dbReference>
<dbReference type="Pfam" id="PF13191">
    <property type="entry name" value="AAA_16"/>
    <property type="match status" value="1"/>
</dbReference>
<dbReference type="RefSeq" id="WP_378977825.1">
    <property type="nucleotide sequence ID" value="NZ_JBHTBJ010000069.1"/>
</dbReference>
<proteinExistence type="predicted"/>
<dbReference type="Proteomes" id="UP001596548">
    <property type="component" value="Unassembled WGS sequence"/>
</dbReference>
<dbReference type="CDD" id="cd06170">
    <property type="entry name" value="LuxR_C_like"/>
    <property type="match status" value="1"/>
</dbReference>